<dbReference type="GO" id="GO:0020037">
    <property type="term" value="F:heme binding"/>
    <property type="evidence" value="ECO:0007669"/>
    <property type="project" value="InterPro"/>
</dbReference>
<evidence type="ECO:0000313" key="10">
    <source>
        <dbReference type="Proteomes" id="UP000004169"/>
    </source>
</evidence>
<evidence type="ECO:0000256" key="6">
    <source>
        <dbReference type="ARBA" id="ARBA00023014"/>
    </source>
</evidence>
<keyword evidence="4" id="KW-0560">Oxidoreductase</keyword>
<dbReference type="InterPro" id="IPR045854">
    <property type="entry name" value="NO2/SO3_Rdtase_4Fe4S_sf"/>
</dbReference>
<evidence type="ECO:0000313" key="9">
    <source>
        <dbReference type="EMBL" id="CCG41879.1"/>
    </source>
</evidence>
<keyword evidence="5" id="KW-0408">Iron</keyword>
<sequence length="680" mass="73098">MSSDANHADIEHTEPLARASDASDYRDGLRRYRGGVWEEDRWSSFRLRHGVYGQRQAGVQMVRIKIPGGVVPLPWLPVLAGLTRDFAQGPAHLTTRQDIQIYHVPLERTPDVLDRLSAAGMTSREAGGNTVRNVNACALAGTCPRERVDAGEVANRLSRLWLRHPLVQAMPRKLKLTVSGCATDCGGATINDLGLIAIEKGGRPGFRVLVGGGLGAVPGVAIELADFVVEEDIPALFEAVIRLHIRHSTRTERARARLRFTIKRLGADVFLAQVRAEFERLRGLGQRPWVPLDWRRPSDDSTGPLAPNGLVTASDGSVGAIVPVPLGQLTADQLDGLAAIAQSFGVTEARLTREQNLVLLGLTPDRLAGLGEALAAIGLDSPELGATKPSVVTCPGITTCRIGINNARAFGRKLTENIAAEPREDHAPVDIRISGCHNSCSLHHTAEIGLHGLTKTVNGRPAPHYRLHLGGDVHRGAFGIEGPIVPAKLADRAVTLLRRSLRDDRHPGETVRDWAVRLGPEGIAALLEPLAAEAPTDDWFVDWGETRTFTGPSRATGECAAPQVPTAHLGDLALDALNNLDRFLEVGRWPEALKAGEEASVLAIRRLLAAHGLAVAEDDEAETVFARFRSSPAATARSLEAFDAVLAERTSALVTGNAQSYREALSWLIESTLNPTGRAA</sequence>
<dbReference type="Gene3D" id="3.90.480.10">
    <property type="entry name" value="Sulfite Reductase Hemoprotein,Domain 2"/>
    <property type="match status" value="1"/>
</dbReference>
<dbReference type="Pfam" id="PF03460">
    <property type="entry name" value="NIR_SIR_ferr"/>
    <property type="match status" value="2"/>
</dbReference>
<evidence type="ECO:0000256" key="3">
    <source>
        <dbReference type="ARBA" id="ARBA00022723"/>
    </source>
</evidence>
<keyword evidence="6" id="KW-0411">Iron-sulfur</keyword>
<gene>
    <name evidence="9" type="ORF">PHAMO_30035</name>
</gene>
<dbReference type="AlphaFoldDB" id="H8FU41"/>
<dbReference type="InterPro" id="IPR006066">
    <property type="entry name" value="NO2/SO3_Rdtase_FeS/sirohaem_BS"/>
</dbReference>
<dbReference type="Gene3D" id="3.30.413.10">
    <property type="entry name" value="Sulfite Reductase Hemoprotein, domain 1"/>
    <property type="match status" value="2"/>
</dbReference>
<feature type="domain" description="Nitrite/Sulfite reductase ferredoxin-like" evidence="8">
    <location>
        <begin position="321"/>
        <end position="376"/>
    </location>
</feature>
<dbReference type="eggNOG" id="COG0155">
    <property type="taxonomic scope" value="Bacteria"/>
</dbReference>
<dbReference type="STRING" id="1150626.PHAMO_30035"/>
<dbReference type="SUPFAM" id="SSF55124">
    <property type="entry name" value="Nitrite/Sulfite reductase N-terminal domain-like"/>
    <property type="match status" value="2"/>
</dbReference>
<dbReference type="SUPFAM" id="SSF56014">
    <property type="entry name" value="Nitrite and sulphite reductase 4Fe-4S domain-like"/>
    <property type="match status" value="2"/>
</dbReference>
<dbReference type="PROSITE" id="PS00365">
    <property type="entry name" value="NIR_SIR"/>
    <property type="match status" value="2"/>
</dbReference>
<keyword evidence="1" id="KW-0004">4Fe-4S</keyword>
<dbReference type="GO" id="GO:0046872">
    <property type="term" value="F:metal ion binding"/>
    <property type="evidence" value="ECO:0007669"/>
    <property type="project" value="UniProtKB-KW"/>
</dbReference>
<keyword evidence="10" id="KW-1185">Reference proteome</keyword>
<dbReference type="OrthoDB" id="9803707at2"/>
<evidence type="ECO:0000256" key="4">
    <source>
        <dbReference type="ARBA" id="ARBA00023002"/>
    </source>
</evidence>
<dbReference type="Pfam" id="PF01077">
    <property type="entry name" value="NIR_SIR"/>
    <property type="match status" value="1"/>
</dbReference>
<proteinExistence type="predicted"/>
<dbReference type="GO" id="GO:0016491">
    <property type="term" value="F:oxidoreductase activity"/>
    <property type="evidence" value="ECO:0007669"/>
    <property type="project" value="UniProtKB-KW"/>
</dbReference>
<evidence type="ECO:0000259" key="7">
    <source>
        <dbReference type="Pfam" id="PF01077"/>
    </source>
</evidence>
<dbReference type="InterPro" id="IPR005117">
    <property type="entry name" value="NiRdtase/SiRdtase_haem-b_fer"/>
</dbReference>
<accession>H8FU41</accession>
<dbReference type="RefSeq" id="WP_002729355.1">
    <property type="nucleotide sequence ID" value="NZ_CAHP01000023.1"/>
</dbReference>
<keyword evidence="3" id="KW-0479">Metal-binding</keyword>
<keyword evidence="2" id="KW-0349">Heme</keyword>
<dbReference type="GO" id="GO:0051539">
    <property type="term" value="F:4 iron, 4 sulfur cluster binding"/>
    <property type="evidence" value="ECO:0007669"/>
    <property type="project" value="UniProtKB-KW"/>
</dbReference>
<dbReference type="InterPro" id="IPR006067">
    <property type="entry name" value="NO2/SO3_Rdtase_4Fe4S_dom"/>
</dbReference>
<dbReference type="EMBL" id="CAHP01000023">
    <property type="protein sequence ID" value="CCG41879.1"/>
    <property type="molecule type" value="Genomic_DNA"/>
</dbReference>
<evidence type="ECO:0000256" key="5">
    <source>
        <dbReference type="ARBA" id="ARBA00023004"/>
    </source>
</evidence>
<dbReference type="PANTHER" id="PTHR32439:SF9">
    <property type="entry name" value="BLR3264 PROTEIN"/>
    <property type="match status" value="1"/>
</dbReference>
<feature type="domain" description="Nitrite/Sulfite reductase ferredoxin-like" evidence="8">
    <location>
        <begin position="52"/>
        <end position="118"/>
    </location>
</feature>
<evidence type="ECO:0000259" key="8">
    <source>
        <dbReference type="Pfam" id="PF03460"/>
    </source>
</evidence>
<name>H8FU41_MAGML</name>
<dbReference type="PANTHER" id="PTHR32439">
    <property type="entry name" value="FERREDOXIN--NITRITE REDUCTASE, CHLOROPLASTIC"/>
    <property type="match status" value="1"/>
</dbReference>
<reference evidence="9 10" key="1">
    <citation type="journal article" date="2012" name="J. Bacteriol.">
        <title>Draft Genome Sequence of the Purple Photosynthetic Bacterium Phaeospirillum molischianum DSM120, a Particularly Versatile Bacterium.</title>
        <authorList>
            <person name="Duquesne K."/>
            <person name="Prima V."/>
            <person name="Ji B."/>
            <person name="Rouy Z."/>
            <person name="Medigue C."/>
            <person name="Talla E."/>
            <person name="Sturgis J.N."/>
        </authorList>
    </citation>
    <scope>NUCLEOTIDE SEQUENCE [LARGE SCALE GENOMIC DNA]</scope>
    <source>
        <strain evidence="10">DSM120</strain>
    </source>
</reference>
<evidence type="ECO:0000256" key="1">
    <source>
        <dbReference type="ARBA" id="ARBA00022485"/>
    </source>
</evidence>
<feature type="domain" description="Nitrite/sulphite reductase 4Fe-4S" evidence="7">
    <location>
        <begin position="128"/>
        <end position="279"/>
    </location>
</feature>
<dbReference type="InterPro" id="IPR036136">
    <property type="entry name" value="Nit/Sulf_reduc_fer-like_dom_sf"/>
</dbReference>
<dbReference type="InterPro" id="IPR051329">
    <property type="entry name" value="NIR_SIR_4Fe-4S"/>
</dbReference>
<evidence type="ECO:0000256" key="2">
    <source>
        <dbReference type="ARBA" id="ARBA00022617"/>
    </source>
</evidence>
<comment type="caution">
    <text evidence="9">The sequence shown here is derived from an EMBL/GenBank/DDBJ whole genome shotgun (WGS) entry which is preliminary data.</text>
</comment>
<protein>
    <submittedName>
        <fullName evidence="9">Sulfite reductase</fullName>
    </submittedName>
</protein>
<organism evidence="9 10">
    <name type="scientific">Magnetospirillum molischianum DSM 120</name>
    <dbReference type="NCBI Taxonomy" id="1150626"/>
    <lineage>
        <taxon>Bacteria</taxon>
        <taxon>Pseudomonadati</taxon>
        <taxon>Pseudomonadota</taxon>
        <taxon>Alphaproteobacteria</taxon>
        <taxon>Rhodospirillales</taxon>
        <taxon>Rhodospirillaceae</taxon>
        <taxon>Magnetospirillum</taxon>
    </lineage>
</organism>
<dbReference type="Proteomes" id="UP000004169">
    <property type="component" value="Unassembled WGS sequence"/>
</dbReference>